<sequence length="227" mass="24517">MRSLGWLFIAGGAVLALYLVYSLYWTGIATSRAQEQFLDDWVLEVGELDDGGDPLLPVETEQPLSAVEVGEAVAALQFHRPGSAEQPVYEGPLFIVEGVNAESLSEGPGHYPGTAYPGEQGNFAVAGHRTTAGAPFYDLETLETGDEIHVTDRNGVRWVYEVVEQRIVDPSENYVLGQDPIGTGAPVLTLTTCHPRWSNRERLIVFAELAADQQQTASAPSTVTTAS</sequence>
<evidence type="ECO:0000313" key="4">
    <source>
        <dbReference type="Proteomes" id="UP000264006"/>
    </source>
</evidence>
<feature type="active site" description="Acyl-thioester intermediate" evidence="2">
    <location>
        <position position="193"/>
    </location>
</feature>
<dbReference type="CDD" id="cd05830">
    <property type="entry name" value="Sortase_E"/>
    <property type="match status" value="1"/>
</dbReference>
<dbReference type="InterPro" id="IPR023365">
    <property type="entry name" value="Sortase_dom-sf"/>
</dbReference>
<name>A0A346XR78_9ACTN</name>
<dbReference type="InterPro" id="IPR042003">
    <property type="entry name" value="Sortase_E"/>
</dbReference>
<dbReference type="AlphaFoldDB" id="A0A346XR78"/>
<gene>
    <name evidence="3" type="ORF">DVS28_a0016</name>
</gene>
<reference evidence="3 4" key="1">
    <citation type="submission" date="2018-09" db="EMBL/GenBank/DDBJ databases">
        <title>Complete genome sequence of Euzebya sp. DY32-46 isolated from seawater of Pacific Ocean.</title>
        <authorList>
            <person name="Xu L."/>
            <person name="Wu Y.-H."/>
            <person name="Xu X.-W."/>
        </authorList>
    </citation>
    <scope>NUCLEOTIDE SEQUENCE [LARGE SCALE GENOMIC DNA]</scope>
    <source>
        <strain evidence="3 4">DY32-46</strain>
    </source>
</reference>
<proteinExistence type="predicted"/>
<keyword evidence="4" id="KW-1185">Reference proteome</keyword>
<dbReference type="Pfam" id="PF04203">
    <property type="entry name" value="Sortase"/>
    <property type="match status" value="1"/>
</dbReference>
<protein>
    <submittedName>
        <fullName evidence="3">Sortase family protein</fullName>
    </submittedName>
</protein>
<dbReference type="Gene3D" id="2.40.260.10">
    <property type="entry name" value="Sortase"/>
    <property type="match status" value="1"/>
</dbReference>
<dbReference type="InterPro" id="IPR005754">
    <property type="entry name" value="Sortase"/>
</dbReference>
<feature type="active site" description="Proton donor/acceptor" evidence="2">
    <location>
        <position position="128"/>
    </location>
</feature>
<dbReference type="SUPFAM" id="SSF63817">
    <property type="entry name" value="Sortase"/>
    <property type="match status" value="1"/>
</dbReference>
<dbReference type="InterPro" id="IPR053465">
    <property type="entry name" value="Sortase_Class_E"/>
</dbReference>
<accession>A0A346XR78</accession>
<dbReference type="GO" id="GO:0016787">
    <property type="term" value="F:hydrolase activity"/>
    <property type="evidence" value="ECO:0007669"/>
    <property type="project" value="UniProtKB-KW"/>
</dbReference>
<organism evidence="3 4">
    <name type="scientific">Euzebya pacifica</name>
    <dbReference type="NCBI Taxonomy" id="1608957"/>
    <lineage>
        <taxon>Bacteria</taxon>
        <taxon>Bacillati</taxon>
        <taxon>Actinomycetota</taxon>
        <taxon>Nitriliruptoria</taxon>
        <taxon>Euzebyales</taxon>
    </lineage>
</organism>
<dbReference type="Proteomes" id="UP000264006">
    <property type="component" value="Chromosome"/>
</dbReference>
<keyword evidence="1" id="KW-0378">Hydrolase</keyword>
<evidence type="ECO:0000256" key="2">
    <source>
        <dbReference type="PIRSR" id="PIRSR605754-1"/>
    </source>
</evidence>
<dbReference type="KEGG" id="euz:DVS28_a0016"/>
<dbReference type="EMBL" id="CP031165">
    <property type="protein sequence ID" value="AXV04725.1"/>
    <property type="molecule type" value="Genomic_DNA"/>
</dbReference>
<evidence type="ECO:0000313" key="3">
    <source>
        <dbReference type="EMBL" id="AXV04725.1"/>
    </source>
</evidence>
<dbReference type="NCBIfam" id="NF033747">
    <property type="entry name" value="class_E_sortase"/>
    <property type="match status" value="1"/>
</dbReference>
<dbReference type="NCBIfam" id="TIGR01076">
    <property type="entry name" value="sortase_fam"/>
    <property type="match status" value="1"/>
</dbReference>
<evidence type="ECO:0000256" key="1">
    <source>
        <dbReference type="ARBA" id="ARBA00022801"/>
    </source>
</evidence>